<keyword evidence="1" id="KW-1133">Transmembrane helix</keyword>
<evidence type="ECO:0000256" key="1">
    <source>
        <dbReference type="SAM" id="Phobius"/>
    </source>
</evidence>
<dbReference type="EMBL" id="KZ679011">
    <property type="protein sequence ID" value="PSS18613.1"/>
    <property type="molecule type" value="Genomic_DNA"/>
</dbReference>
<reference evidence="2 3" key="1">
    <citation type="journal article" date="2018" name="New Phytol.">
        <title>Comparative genomics and transcriptomics depict ericoid mycorrhizal fungi as versatile saprotrophs and plant mutualists.</title>
        <authorList>
            <person name="Martino E."/>
            <person name="Morin E."/>
            <person name="Grelet G.A."/>
            <person name="Kuo A."/>
            <person name="Kohler A."/>
            <person name="Daghino S."/>
            <person name="Barry K.W."/>
            <person name="Cichocki N."/>
            <person name="Clum A."/>
            <person name="Dockter R.B."/>
            <person name="Hainaut M."/>
            <person name="Kuo R.C."/>
            <person name="LaButti K."/>
            <person name="Lindahl B.D."/>
            <person name="Lindquist E.A."/>
            <person name="Lipzen A."/>
            <person name="Khouja H.R."/>
            <person name="Magnuson J."/>
            <person name="Murat C."/>
            <person name="Ohm R.A."/>
            <person name="Singer S.W."/>
            <person name="Spatafora J.W."/>
            <person name="Wang M."/>
            <person name="Veneault-Fourrey C."/>
            <person name="Henrissat B."/>
            <person name="Grigoriev I.V."/>
            <person name="Martin F.M."/>
            <person name="Perotto S."/>
        </authorList>
    </citation>
    <scope>NUCLEOTIDE SEQUENCE [LARGE SCALE GENOMIC DNA]</scope>
    <source>
        <strain evidence="2 3">ATCC 22711</strain>
    </source>
</reference>
<name>A0A2T3B242_AMORE</name>
<gene>
    <name evidence="2" type="ORF">M430DRAFT_35089</name>
</gene>
<dbReference type="RefSeq" id="XP_024720965.1">
    <property type="nucleotide sequence ID" value="XM_024866676.1"/>
</dbReference>
<accession>A0A2T3B242</accession>
<dbReference type="InParanoid" id="A0A2T3B242"/>
<dbReference type="GeneID" id="36574757"/>
<protein>
    <submittedName>
        <fullName evidence="2">Uncharacterized protein</fullName>
    </submittedName>
</protein>
<organism evidence="2 3">
    <name type="scientific">Amorphotheca resinae ATCC 22711</name>
    <dbReference type="NCBI Taxonomy" id="857342"/>
    <lineage>
        <taxon>Eukaryota</taxon>
        <taxon>Fungi</taxon>
        <taxon>Dikarya</taxon>
        <taxon>Ascomycota</taxon>
        <taxon>Pezizomycotina</taxon>
        <taxon>Leotiomycetes</taxon>
        <taxon>Helotiales</taxon>
        <taxon>Amorphothecaceae</taxon>
        <taxon>Amorphotheca</taxon>
    </lineage>
</organism>
<evidence type="ECO:0000313" key="3">
    <source>
        <dbReference type="Proteomes" id="UP000241818"/>
    </source>
</evidence>
<keyword evidence="1" id="KW-0812">Transmembrane</keyword>
<dbReference type="Proteomes" id="UP000241818">
    <property type="component" value="Unassembled WGS sequence"/>
</dbReference>
<proteinExistence type="predicted"/>
<keyword evidence="1" id="KW-0472">Membrane</keyword>
<sequence length="51" mass="5852">MIGPFFLSFLVLLWIVFMVALSFLSCLSTYFGEMLLPDTPICGRYPMTVNR</sequence>
<dbReference type="AlphaFoldDB" id="A0A2T3B242"/>
<feature type="transmembrane region" description="Helical" evidence="1">
    <location>
        <begin position="6"/>
        <end position="27"/>
    </location>
</feature>
<evidence type="ECO:0000313" key="2">
    <source>
        <dbReference type="EMBL" id="PSS18613.1"/>
    </source>
</evidence>
<keyword evidence="3" id="KW-1185">Reference proteome</keyword>